<feature type="region of interest" description="Disordered" evidence="2">
    <location>
        <begin position="293"/>
        <end position="319"/>
    </location>
</feature>
<sequence length="1063" mass="119043">MMDCNASLMADPGAEATNNVSCILEDGDQDVTIHAFNASNVDTTVIEKIETVECKNNSCEGSDSGVEVIESACNLQRTVSTNSQEFVNSAQSCDSSIISCCSNYDEAFNLLVRRNSTLLDDYKLRNVDGTSENGSESSSVASTKISKRANASQTKKKVILENKRLTSTSSRMKPPPTQKATPTTRSKSTERTLPKTPKSIQKTTRTKPDNLGLASQTPQPKRSLMRVQAINRTPSTTPTEDGRWPSSYTKPATSMTRSLRGVLPLESSPKPRPTTSIISDTRNTLDKYATLPRRRKERSADNITDLHGKSAAKSRENSVTRYATLKKTPSRDTTPVKTLPPYPKKKQVIKTKIYHETSVQTALNLQDIENALAGINFEPKSSEDVEKCCKEVQVDYAKDEIESLQNQLDLLKEKYESLSKEHAAQGNQLKENELKLEEERVEKEGLREELKNNNERVIAMLGQNNSDENNSDSLMVLESQFQNVSSIIVKQEEEISKLNMYCRALQRDFDKSLANQCILKQQHQELEEESKELQEFLHMEKTTLSEALKDSEFENKRNKSIMAQKEKELEYKQDECNQLKRISEQRRQENVALQARFRALEAKCRELLVHQGSAVSGAAVALSALLNRLDCLINELVSSYSISEQELDDVIFHNEAYSNSSSSPDVTPDKCRKFIVDKTQSPKRGSSFVSAVINAIRSATAQSPFTTSNRENSKDNITDNSDSTELLDSETEPCLMMEHVLEDVFVPDGHSHNMISSGHSLTSSLRLSQSESLNSIPQMTSNRSNMSSLTDFCSVSLVDQIIDVDNLVTRLLKVIRIIQLANEDYIVEEREIFADEMKSQRDTNKIVVKQLKDWEILGAKLKGEVSDLLHQLGRKNSEFEDIRNELNQQRVEVEKLNQDVCDLSTALSKSEREIKVKEEEGTEALKRWEATGEVPSAEVMGKLVISLNEVPTLEAKLVDKEKHLNELTLEYIAYRQTLQDNLNEALNEAKKQYDAIDNALEILHDIQPVVQQCAPLAKLQQDLEEASFQSASAMPSSLLPDNNSALVRAMDTLNLTATVGSIA</sequence>
<dbReference type="GeneID" id="108563973"/>
<feature type="region of interest" description="Disordered" evidence="2">
    <location>
        <begin position="126"/>
        <end position="222"/>
    </location>
</feature>
<feature type="region of interest" description="Disordered" evidence="2">
    <location>
        <begin position="233"/>
        <end position="252"/>
    </location>
</feature>
<feature type="compositionally biased region" description="Low complexity" evidence="2">
    <location>
        <begin position="129"/>
        <end position="143"/>
    </location>
</feature>
<accession>A0ABM1MUR6</accession>
<feature type="coiled-coil region" evidence="1">
    <location>
        <begin position="869"/>
        <end position="899"/>
    </location>
</feature>
<evidence type="ECO:0000313" key="4">
    <source>
        <dbReference type="RefSeq" id="XP_017778316.1"/>
    </source>
</evidence>
<evidence type="ECO:0000256" key="2">
    <source>
        <dbReference type="SAM" id="MobiDB-lite"/>
    </source>
</evidence>
<feature type="region of interest" description="Disordered" evidence="2">
    <location>
        <begin position="703"/>
        <end position="726"/>
    </location>
</feature>
<keyword evidence="3" id="KW-1185">Reference proteome</keyword>
<feature type="compositionally biased region" description="Basic and acidic residues" evidence="2">
    <location>
        <begin position="298"/>
        <end position="318"/>
    </location>
</feature>
<dbReference type="Proteomes" id="UP000695000">
    <property type="component" value="Unplaced"/>
</dbReference>
<name>A0ABM1MUR6_NICVS</name>
<dbReference type="RefSeq" id="XP_017778316.1">
    <property type="nucleotide sequence ID" value="XM_017922827.1"/>
</dbReference>
<evidence type="ECO:0000313" key="3">
    <source>
        <dbReference type="Proteomes" id="UP000695000"/>
    </source>
</evidence>
<keyword evidence="1" id="KW-0175">Coiled coil</keyword>
<organism evidence="3 4">
    <name type="scientific">Nicrophorus vespilloides</name>
    <name type="common">Boreal carrion beetle</name>
    <dbReference type="NCBI Taxonomy" id="110193"/>
    <lineage>
        <taxon>Eukaryota</taxon>
        <taxon>Metazoa</taxon>
        <taxon>Ecdysozoa</taxon>
        <taxon>Arthropoda</taxon>
        <taxon>Hexapoda</taxon>
        <taxon>Insecta</taxon>
        <taxon>Pterygota</taxon>
        <taxon>Neoptera</taxon>
        <taxon>Endopterygota</taxon>
        <taxon>Coleoptera</taxon>
        <taxon>Polyphaga</taxon>
        <taxon>Staphyliniformia</taxon>
        <taxon>Silphidae</taxon>
        <taxon>Nicrophorinae</taxon>
        <taxon>Nicrophorus</taxon>
    </lineage>
</organism>
<protein>
    <submittedName>
        <fullName evidence="4">Synaptonemal complex protein 1</fullName>
    </submittedName>
</protein>
<feature type="coiled-coil region" evidence="1">
    <location>
        <begin position="394"/>
        <end position="456"/>
    </location>
</feature>
<proteinExistence type="predicted"/>
<reference evidence="4" key="1">
    <citation type="submission" date="2025-08" db="UniProtKB">
        <authorList>
            <consortium name="RefSeq"/>
        </authorList>
    </citation>
    <scope>IDENTIFICATION</scope>
    <source>
        <tissue evidence="4">Whole Larva</tissue>
    </source>
</reference>
<gene>
    <name evidence="4" type="primary">LOC108563973</name>
</gene>
<evidence type="ECO:0000256" key="1">
    <source>
        <dbReference type="SAM" id="Coils"/>
    </source>
</evidence>
<feature type="coiled-coil region" evidence="1">
    <location>
        <begin position="488"/>
        <end position="582"/>
    </location>
</feature>